<dbReference type="SUPFAM" id="SSF52540">
    <property type="entry name" value="P-loop containing nucleoside triphosphate hydrolases"/>
    <property type="match status" value="1"/>
</dbReference>
<reference evidence="4" key="3">
    <citation type="submission" date="2025-04" db="UniProtKB">
        <authorList>
            <consortium name="RefSeq"/>
        </authorList>
    </citation>
    <scope>IDENTIFICATION</scope>
    <source>
        <strain evidence="4">CBS 781.70</strain>
    </source>
</reference>
<organism evidence="2">
    <name type="scientific">Eremomyces bilateralis CBS 781.70</name>
    <dbReference type="NCBI Taxonomy" id="1392243"/>
    <lineage>
        <taxon>Eukaryota</taxon>
        <taxon>Fungi</taxon>
        <taxon>Dikarya</taxon>
        <taxon>Ascomycota</taxon>
        <taxon>Pezizomycotina</taxon>
        <taxon>Dothideomycetes</taxon>
        <taxon>Dothideomycetes incertae sedis</taxon>
        <taxon>Eremomycetales</taxon>
        <taxon>Eremomycetaceae</taxon>
        <taxon>Eremomyces</taxon>
    </lineage>
</organism>
<reference evidence="2 4" key="1">
    <citation type="submission" date="2020-01" db="EMBL/GenBank/DDBJ databases">
        <authorList>
            <consortium name="DOE Joint Genome Institute"/>
            <person name="Haridas S."/>
            <person name="Albert R."/>
            <person name="Binder M."/>
            <person name="Bloem J."/>
            <person name="Labutti K."/>
            <person name="Salamov A."/>
            <person name="Andreopoulos B."/>
            <person name="Baker S.E."/>
            <person name="Barry K."/>
            <person name="Bills G."/>
            <person name="Bluhm B.H."/>
            <person name="Cannon C."/>
            <person name="Castanera R."/>
            <person name="Culley D.E."/>
            <person name="Daum C."/>
            <person name="Ezra D."/>
            <person name="Gonzalez J.B."/>
            <person name="Henrissat B."/>
            <person name="Kuo A."/>
            <person name="Liang C."/>
            <person name="Lipzen A."/>
            <person name="Lutzoni F."/>
            <person name="Magnuson J."/>
            <person name="Mondo S."/>
            <person name="Nolan M."/>
            <person name="Ohm R."/>
            <person name="Pangilinan J."/>
            <person name="Park H.-J."/>
            <person name="Ramirez L."/>
            <person name="Alfaro M."/>
            <person name="Sun H."/>
            <person name="Tritt A."/>
            <person name="Yoshinaga Y."/>
            <person name="Zwiers L.-H."/>
            <person name="Turgeon B.G."/>
            <person name="Goodwin S.B."/>
            <person name="Spatafora J.W."/>
            <person name="Crous P.W."/>
            <person name="Grigoriev I.V."/>
        </authorList>
    </citation>
    <scope>NUCLEOTIDE SEQUENCE</scope>
    <source>
        <strain evidence="2 4">CBS 781.70</strain>
    </source>
</reference>
<dbReference type="GeneID" id="54422890"/>
<keyword evidence="2 4" id="KW-0378">Hydrolase</keyword>
<dbReference type="PANTHER" id="PTHR46411:SF3">
    <property type="entry name" value="AAA+ ATPASE DOMAIN-CONTAINING PROTEIN"/>
    <property type="match status" value="1"/>
</dbReference>
<dbReference type="Gene3D" id="3.40.50.300">
    <property type="entry name" value="P-loop containing nucleotide triphosphate hydrolases"/>
    <property type="match status" value="1"/>
</dbReference>
<dbReference type="InterPro" id="IPR003959">
    <property type="entry name" value="ATPase_AAA_core"/>
</dbReference>
<dbReference type="RefSeq" id="XP_033535493.1">
    <property type="nucleotide sequence ID" value="XM_033682320.1"/>
</dbReference>
<dbReference type="EMBL" id="ML975154">
    <property type="protein sequence ID" value="KAF1813862.1"/>
    <property type="molecule type" value="Genomic_DNA"/>
</dbReference>
<evidence type="ECO:0000259" key="1">
    <source>
        <dbReference type="SMART" id="SM00382"/>
    </source>
</evidence>
<gene>
    <name evidence="2 4" type="ORF">P152DRAFT_501547</name>
</gene>
<evidence type="ECO:0000313" key="2">
    <source>
        <dbReference type="EMBL" id="KAF1813862.1"/>
    </source>
</evidence>
<dbReference type="InterPro" id="IPR003593">
    <property type="entry name" value="AAA+_ATPase"/>
</dbReference>
<dbReference type="OrthoDB" id="10042665at2759"/>
<feature type="domain" description="AAA+ ATPase" evidence="1">
    <location>
        <begin position="63"/>
        <end position="191"/>
    </location>
</feature>
<proteinExistence type="predicted"/>
<sequence>MYSLRDVDDISDYVPSRSIIDTLVIDETDLRSLKAFTRVSYRTSFGSSGHRTFSIDPIKGKAEGRVILLHGAPGTGKTYSAECLAEWNERPLLRLSCADIGTEPEDIQARLNKWFRYTYHWNSFLLIDEADVYLHQRSSRSTLNEEAIISAFLQSLGYYRGIIYLTTNRVLKFDDAIHSRVSLILQYPNLGEKEKKRIREQHLTTLENTKRYDIWKGARSTFEEDIAQGRIDR</sequence>
<reference evidence="4" key="2">
    <citation type="submission" date="2020-04" db="EMBL/GenBank/DDBJ databases">
        <authorList>
            <consortium name="NCBI Genome Project"/>
        </authorList>
    </citation>
    <scope>NUCLEOTIDE SEQUENCE</scope>
    <source>
        <strain evidence="4">CBS 781.70</strain>
    </source>
</reference>
<keyword evidence="3" id="KW-1185">Reference proteome</keyword>
<dbReference type="Proteomes" id="UP000504638">
    <property type="component" value="Unplaced"/>
</dbReference>
<evidence type="ECO:0000313" key="4">
    <source>
        <dbReference type="RefSeq" id="XP_033535493.1"/>
    </source>
</evidence>
<dbReference type="PANTHER" id="PTHR46411">
    <property type="entry name" value="FAMILY ATPASE, PUTATIVE-RELATED"/>
    <property type="match status" value="1"/>
</dbReference>
<evidence type="ECO:0000313" key="3">
    <source>
        <dbReference type="Proteomes" id="UP000504638"/>
    </source>
</evidence>
<name>A0A6G1G773_9PEZI</name>
<dbReference type="GO" id="GO:0005524">
    <property type="term" value="F:ATP binding"/>
    <property type="evidence" value="ECO:0007669"/>
    <property type="project" value="InterPro"/>
</dbReference>
<protein>
    <submittedName>
        <fullName evidence="2 4">P-loop containing nucleoside triphosphate hydrolase protein</fullName>
    </submittedName>
</protein>
<accession>A0A6G1G773</accession>
<dbReference type="Pfam" id="PF00004">
    <property type="entry name" value="AAA"/>
    <property type="match status" value="1"/>
</dbReference>
<dbReference type="GO" id="GO:0016887">
    <property type="term" value="F:ATP hydrolysis activity"/>
    <property type="evidence" value="ECO:0007669"/>
    <property type="project" value="InterPro"/>
</dbReference>
<dbReference type="InterPro" id="IPR027417">
    <property type="entry name" value="P-loop_NTPase"/>
</dbReference>
<dbReference type="SMART" id="SM00382">
    <property type="entry name" value="AAA"/>
    <property type="match status" value="1"/>
</dbReference>
<dbReference type="AlphaFoldDB" id="A0A6G1G773"/>